<dbReference type="RefSeq" id="WP_207415227.1">
    <property type="nucleotide sequence ID" value="NZ_CP061179.1"/>
</dbReference>
<keyword evidence="2" id="KW-0813">Transport</keyword>
<evidence type="ECO:0000259" key="6">
    <source>
        <dbReference type="PROSITE" id="PS50893"/>
    </source>
</evidence>
<comment type="caution">
    <text evidence="7">The sequence shown here is derived from an EMBL/GenBank/DDBJ whole genome shotgun (WGS) entry which is preliminary data.</text>
</comment>
<feature type="domain" description="ABC transporter" evidence="6">
    <location>
        <begin position="2"/>
        <end position="233"/>
    </location>
</feature>
<dbReference type="InterPro" id="IPR003593">
    <property type="entry name" value="AAA+_ATPase"/>
</dbReference>
<dbReference type="PANTHER" id="PTHR43820:SF4">
    <property type="entry name" value="HIGH-AFFINITY BRANCHED-CHAIN AMINO ACID TRANSPORT ATP-BINDING PROTEIN LIVF"/>
    <property type="match status" value="1"/>
</dbReference>
<keyword evidence="8" id="KW-1185">Reference proteome</keyword>
<dbReference type="InterPro" id="IPR027417">
    <property type="entry name" value="P-loop_NTPase"/>
</dbReference>
<dbReference type="Proteomes" id="UP001518989">
    <property type="component" value="Unassembled WGS sequence"/>
</dbReference>
<organism evidence="7 8">
    <name type="scientific">Roseomonas haemaphysalidis</name>
    <dbReference type="NCBI Taxonomy" id="2768162"/>
    <lineage>
        <taxon>Bacteria</taxon>
        <taxon>Pseudomonadati</taxon>
        <taxon>Pseudomonadota</taxon>
        <taxon>Alphaproteobacteria</taxon>
        <taxon>Acetobacterales</taxon>
        <taxon>Roseomonadaceae</taxon>
        <taxon>Roseomonas</taxon>
    </lineage>
</organism>
<dbReference type="InterPro" id="IPR052156">
    <property type="entry name" value="BCAA_Transport_ATP-bd_LivF"/>
</dbReference>
<dbReference type="Pfam" id="PF00005">
    <property type="entry name" value="ABC_tran"/>
    <property type="match status" value="1"/>
</dbReference>
<dbReference type="InterPro" id="IPR017871">
    <property type="entry name" value="ABC_transporter-like_CS"/>
</dbReference>
<dbReference type="EMBL" id="JACTNG010000001">
    <property type="protein sequence ID" value="MBO1077827.1"/>
    <property type="molecule type" value="Genomic_DNA"/>
</dbReference>
<dbReference type="SMART" id="SM00382">
    <property type="entry name" value="AAA"/>
    <property type="match status" value="1"/>
</dbReference>
<keyword evidence="4 7" id="KW-0067">ATP-binding</keyword>
<comment type="similarity">
    <text evidence="1">Belongs to the ABC transporter superfamily.</text>
</comment>
<dbReference type="Gene3D" id="3.40.50.300">
    <property type="entry name" value="P-loop containing nucleotide triphosphate hydrolases"/>
    <property type="match status" value="1"/>
</dbReference>
<dbReference type="PROSITE" id="PS50893">
    <property type="entry name" value="ABC_TRANSPORTER_2"/>
    <property type="match status" value="1"/>
</dbReference>
<protein>
    <submittedName>
        <fullName evidence="7">ABC transporter ATP-binding protein</fullName>
    </submittedName>
</protein>
<evidence type="ECO:0000313" key="7">
    <source>
        <dbReference type="EMBL" id="MBO1077827.1"/>
    </source>
</evidence>
<proteinExistence type="inferred from homology"/>
<dbReference type="PROSITE" id="PS00211">
    <property type="entry name" value="ABC_TRANSPORTER_1"/>
    <property type="match status" value="1"/>
</dbReference>
<keyword evidence="5" id="KW-0029">Amino-acid transport</keyword>
<keyword evidence="3" id="KW-0547">Nucleotide-binding</keyword>
<dbReference type="SUPFAM" id="SSF52540">
    <property type="entry name" value="P-loop containing nucleoside triphosphate hydrolases"/>
    <property type="match status" value="1"/>
</dbReference>
<reference evidence="7 8" key="1">
    <citation type="submission" date="2020-09" db="EMBL/GenBank/DDBJ databases">
        <title>Roseomonas.</title>
        <authorList>
            <person name="Zhu W."/>
        </authorList>
    </citation>
    <scope>NUCLEOTIDE SEQUENCE [LARGE SCALE GENOMIC DNA]</scope>
    <source>
        <strain evidence="7 8">573</strain>
    </source>
</reference>
<dbReference type="PANTHER" id="PTHR43820">
    <property type="entry name" value="HIGH-AFFINITY BRANCHED-CHAIN AMINO ACID TRANSPORT ATP-BINDING PROTEIN LIVF"/>
    <property type="match status" value="1"/>
</dbReference>
<sequence>MLEVSGLRAGYGPVEVLRGLDMAVSGGEIVAVLGANGVGKTTLNKVLSGVLPATAGAIRFDGSAITGASPDAIVSAGLIHVPEGRKIFPNMSVRENLELGSYRRGKPRRRANLERVFETFPRLRERIRQFAGTLSGGEQQMLAIGRGMMAEPRLLILDEPSLGLSPLLVEEMFALIRRLNADGLPILLVEQNVVQSLEIASRAFILENGIFAMHGAAADMRDDPELRRVYLGL</sequence>
<gene>
    <name evidence="7" type="ORF">IAI61_02205</name>
</gene>
<evidence type="ECO:0000256" key="5">
    <source>
        <dbReference type="ARBA" id="ARBA00022970"/>
    </source>
</evidence>
<name>A0ABS3KK38_9PROT</name>
<evidence type="ECO:0000256" key="3">
    <source>
        <dbReference type="ARBA" id="ARBA00022741"/>
    </source>
</evidence>
<dbReference type="GO" id="GO:0005524">
    <property type="term" value="F:ATP binding"/>
    <property type="evidence" value="ECO:0007669"/>
    <property type="project" value="UniProtKB-KW"/>
</dbReference>
<evidence type="ECO:0000256" key="4">
    <source>
        <dbReference type="ARBA" id="ARBA00022840"/>
    </source>
</evidence>
<evidence type="ECO:0000256" key="1">
    <source>
        <dbReference type="ARBA" id="ARBA00005417"/>
    </source>
</evidence>
<evidence type="ECO:0000313" key="8">
    <source>
        <dbReference type="Proteomes" id="UP001518989"/>
    </source>
</evidence>
<dbReference type="CDD" id="cd03224">
    <property type="entry name" value="ABC_TM1139_LivF_branched"/>
    <property type="match status" value="1"/>
</dbReference>
<accession>A0ABS3KK38</accession>
<evidence type="ECO:0000256" key="2">
    <source>
        <dbReference type="ARBA" id="ARBA00022448"/>
    </source>
</evidence>
<dbReference type="InterPro" id="IPR003439">
    <property type="entry name" value="ABC_transporter-like_ATP-bd"/>
</dbReference>